<dbReference type="EMBL" id="CM042883">
    <property type="protein sequence ID" value="KAI4371817.1"/>
    <property type="molecule type" value="Genomic_DNA"/>
</dbReference>
<sequence>MTTDRTTPPRHSTTTTSSSSAAPPPPPPPPPSFPIIKPHRSSSPDSLSLSLRRRPLSFRDFRLIRRVGSGDTGTVFLCSLAPPSPTATPEDNGSRTYYAMKVVDRDEAERKQKTERVETERRVLRMVDHPFLPTLYAEFEVSSRFSCFMMEYCEGGDLHALRHRLPNRRFPLSSSRFYAAEVLLALEYLHMLGIIYRDLKPENVLIHSDGHIMLSDFDLSLFSDAVPAVESPSTSQPGHDPPNQPSSCLPITTPIRIFRSRKIRSLNAAASGRLFVAEPVTARSLSFVGTHEYVSPEVASGKSHGSAVDWWALGIFLYEMVYGHTPFAGESNKQTLRNIIESPLRFPGSPSPPESTLEARARDLISGLLCKDPAMRLGSRRGATDIKKHPFFKGLNFALVRSLKPPEVPRSKQPSPSSSGSYCRGQAAASARFEYF</sequence>
<evidence type="ECO:0000313" key="1">
    <source>
        <dbReference type="EMBL" id="KAI4371817.1"/>
    </source>
</evidence>
<comment type="caution">
    <text evidence="1">The sequence shown here is derived from an EMBL/GenBank/DDBJ whole genome shotgun (WGS) entry which is preliminary data.</text>
</comment>
<name>A0ACB9QYE1_9MYRT</name>
<proteinExistence type="predicted"/>
<keyword evidence="2" id="KW-1185">Reference proteome</keyword>
<evidence type="ECO:0000313" key="2">
    <source>
        <dbReference type="Proteomes" id="UP001057402"/>
    </source>
</evidence>
<gene>
    <name evidence="1" type="ORF">MLD38_010121</name>
</gene>
<accession>A0ACB9QYE1</accession>
<protein>
    <submittedName>
        <fullName evidence="1">Uncharacterized protein</fullName>
    </submittedName>
</protein>
<organism evidence="1 2">
    <name type="scientific">Melastoma candidum</name>
    <dbReference type="NCBI Taxonomy" id="119954"/>
    <lineage>
        <taxon>Eukaryota</taxon>
        <taxon>Viridiplantae</taxon>
        <taxon>Streptophyta</taxon>
        <taxon>Embryophyta</taxon>
        <taxon>Tracheophyta</taxon>
        <taxon>Spermatophyta</taxon>
        <taxon>Magnoliopsida</taxon>
        <taxon>eudicotyledons</taxon>
        <taxon>Gunneridae</taxon>
        <taxon>Pentapetalae</taxon>
        <taxon>rosids</taxon>
        <taxon>malvids</taxon>
        <taxon>Myrtales</taxon>
        <taxon>Melastomataceae</taxon>
        <taxon>Melastomatoideae</taxon>
        <taxon>Melastomateae</taxon>
        <taxon>Melastoma</taxon>
    </lineage>
</organism>
<dbReference type="Proteomes" id="UP001057402">
    <property type="component" value="Chromosome 4"/>
</dbReference>
<reference evidence="2" key="1">
    <citation type="journal article" date="2023" name="Front. Plant Sci.">
        <title>Chromosomal-level genome assembly of Melastoma candidum provides insights into trichome evolution.</title>
        <authorList>
            <person name="Zhong Y."/>
            <person name="Wu W."/>
            <person name="Sun C."/>
            <person name="Zou P."/>
            <person name="Liu Y."/>
            <person name="Dai S."/>
            <person name="Zhou R."/>
        </authorList>
    </citation>
    <scope>NUCLEOTIDE SEQUENCE [LARGE SCALE GENOMIC DNA]</scope>
</reference>